<dbReference type="Gene3D" id="1.10.101.10">
    <property type="entry name" value="PGBD-like superfamily/PGBD"/>
    <property type="match status" value="1"/>
</dbReference>
<dbReference type="SUPFAM" id="SSF47090">
    <property type="entry name" value="PGBD-like"/>
    <property type="match status" value="1"/>
</dbReference>
<dbReference type="NCBIfam" id="TIGR02594">
    <property type="entry name" value="TIGR02594 family protein"/>
    <property type="match status" value="1"/>
</dbReference>
<dbReference type="Pfam" id="PF01471">
    <property type="entry name" value="PG_binding_1"/>
    <property type="match status" value="1"/>
</dbReference>
<dbReference type="OrthoDB" id="5395100at2"/>
<accession>A0A1H4NZ95</accession>
<name>A0A1H4NZ95_9BRAD</name>
<evidence type="ECO:0000259" key="1">
    <source>
        <dbReference type="Pfam" id="PF01471"/>
    </source>
</evidence>
<dbReference type="InterPro" id="IPR002477">
    <property type="entry name" value="Peptidoglycan-bd-like"/>
</dbReference>
<protein>
    <submittedName>
        <fullName evidence="2">TIGR02594 family protein</fullName>
    </submittedName>
</protein>
<organism evidence="2 3">
    <name type="scientific">Bradyrhizobium erythrophlei</name>
    <dbReference type="NCBI Taxonomy" id="1437360"/>
    <lineage>
        <taxon>Bacteria</taxon>
        <taxon>Pseudomonadati</taxon>
        <taxon>Pseudomonadota</taxon>
        <taxon>Alphaproteobacteria</taxon>
        <taxon>Hyphomicrobiales</taxon>
        <taxon>Nitrobacteraceae</taxon>
        <taxon>Bradyrhizobium</taxon>
    </lineage>
</organism>
<dbReference type="InterPro" id="IPR036366">
    <property type="entry name" value="PGBDSf"/>
</dbReference>
<dbReference type="RefSeq" id="WP_092114370.1">
    <property type="nucleotide sequence ID" value="NZ_FNTH01000001.1"/>
</dbReference>
<dbReference type="InterPro" id="IPR036365">
    <property type="entry name" value="PGBD-like_sf"/>
</dbReference>
<reference evidence="2 3" key="1">
    <citation type="submission" date="2016-10" db="EMBL/GenBank/DDBJ databases">
        <authorList>
            <person name="de Groot N.N."/>
        </authorList>
    </citation>
    <scope>NUCLEOTIDE SEQUENCE [LARGE SCALE GENOMIC DNA]</scope>
    <source>
        <strain evidence="2 3">MT12</strain>
    </source>
</reference>
<dbReference type="AlphaFoldDB" id="A0A1H4NZ95"/>
<gene>
    <name evidence="2" type="ORF">SAMN05444164_0764</name>
</gene>
<dbReference type="InterPro" id="IPR013423">
    <property type="entry name" value="CHP02594"/>
</dbReference>
<dbReference type="EMBL" id="FNTH01000001">
    <property type="protein sequence ID" value="SEC00012.1"/>
    <property type="molecule type" value="Genomic_DNA"/>
</dbReference>
<feature type="domain" description="Peptidoglycan binding-like" evidence="1">
    <location>
        <begin position="17"/>
        <end position="72"/>
    </location>
</feature>
<evidence type="ECO:0000313" key="3">
    <source>
        <dbReference type="Proteomes" id="UP000198992"/>
    </source>
</evidence>
<dbReference type="Proteomes" id="UP000198992">
    <property type="component" value="Unassembled WGS sequence"/>
</dbReference>
<sequence>MTIAALVAAKPLRMGASGDAVKQVQLALKSVGYALTGTGWFGPATDTAVETFQKRAGLYVDGEVGPLTGAALDLAVAGKVPVPAPAKEIGRPLWLEAGIKLIGTKEGVGSKDNPVIIDWAKDEGGDIAAEYTHDSIPWCALFANHILTKVGLKGTKTLWALDFAGNWPAVKLAGPAVGAFAPMKRTGGGHIMVVVGKDQHRNVMGLGGNQSDAVNIGPFATSRLNQGFWWPKDVPPPPASQIGFNHLPVVRSDGRVSTNEA</sequence>
<evidence type="ECO:0000313" key="2">
    <source>
        <dbReference type="EMBL" id="SEC00012.1"/>
    </source>
</evidence>
<proteinExistence type="predicted"/>